<reference evidence="2" key="1">
    <citation type="journal article" date="2014" name="Nat. Commun.">
        <title>Genomic adaptations of the halophilic Dead Sea filamentous fungus Eurotium rubrum.</title>
        <authorList>
            <person name="Kis-Papo T."/>
            <person name="Weig A.R."/>
            <person name="Riley R."/>
            <person name="Persoh D."/>
            <person name="Salamov A."/>
            <person name="Sun H."/>
            <person name="Lipzen A."/>
            <person name="Wasser S.P."/>
            <person name="Rambold G."/>
            <person name="Grigoriev I.V."/>
            <person name="Nevo E."/>
        </authorList>
    </citation>
    <scope>NUCLEOTIDE SEQUENCE [LARGE SCALE GENOMIC DNA]</scope>
    <source>
        <strain evidence="2">CBS 135680</strain>
    </source>
</reference>
<dbReference type="GeneID" id="63698610"/>
<dbReference type="AlphaFoldDB" id="A0A017SGE3"/>
<dbReference type="RefSeq" id="XP_040639705.1">
    <property type="nucleotide sequence ID" value="XM_040783486.1"/>
</dbReference>
<dbReference type="EMBL" id="KK088420">
    <property type="protein sequence ID" value="EYE96017.1"/>
    <property type="molecule type" value="Genomic_DNA"/>
</dbReference>
<protein>
    <submittedName>
        <fullName evidence="1">Uncharacterized protein</fullName>
    </submittedName>
</protein>
<sequence>MNSCATFTILFRPVQSRVNVLLCRSSGYYMIDLHSFRFRARYHLVMVLPDKHVVVPKRDANKTSSEYHVNLQMIARNIDTCIIIFFCSPIDVLYRRSSPYWQILRSVKKKKT</sequence>
<gene>
    <name evidence="1" type="ORF">EURHEDRAFT_44385</name>
</gene>
<evidence type="ECO:0000313" key="2">
    <source>
        <dbReference type="Proteomes" id="UP000019804"/>
    </source>
</evidence>
<accession>A0A017SGE3</accession>
<keyword evidence="2" id="KW-1185">Reference proteome</keyword>
<name>A0A017SGE3_ASPRC</name>
<dbReference type="Proteomes" id="UP000019804">
    <property type="component" value="Unassembled WGS sequence"/>
</dbReference>
<evidence type="ECO:0000313" key="1">
    <source>
        <dbReference type="EMBL" id="EYE96017.1"/>
    </source>
</evidence>
<organism evidence="1 2">
    <name type="scientific">Aspergillus ruber (strain CBS 135680)</name>
    <dbReference type="NCBI Taxonomy" id="1388766"/>
    <lineage>
        <taxon>Eukaryota</taxon>
        <taxon>Fungi</taxon>
        <taxon>Dikarya</taxon>
        <taxon>Ascomycota</taxon>
        <taxon>Pezizomycotina</taxon>
        <taxon>Eurotiomycetes</taxon>
        <taxon>Eurotiomycetidae</taxon>
        <taxon>Eurotiales</taxon>
        <taxon>Aspergillaceae</taxon>
        <taxon>Aspergillus</taxon>
        <taxon>Aspergillus subgen. Aspergillus</taxon>
    </lineage>
</organism>
<dbReference type="HOGENOM" id="CLU_2145345_0_0_1"/>
<proteinExistence type="predicted"/>